<organism evidence="1 2">
    <name type="scientific">Parelaphostrongylus tenuis</name>
    <name type="common">Meningeal worm</name>
    <dbReference type="NCBI Taxonomy" id="148309"/>
    <lineage>
        <taxon>Eukaryota</taxon>
        <taxon>Metazoa</taxon>
        <taxon>Ecdysozoa</taxon>
        <taxon>Nematoda</taxon>
        <taxon>Chromadorea</taxon>
        <taxon>Rhabditida</taxon>
        <taxon>Rhabditina</taxon>
        <taxon>Rhabditomorpha</taxon>
        <taxon>Strongyloidea</taxon>
        <taxon>Metastrongylidae</taxon>
        <taxon>Parelaphostrongylus</taxon>
    </lineage>
</organism>
<proteinExistence type="predicted"/>
<gene>
    <name evidence="1" type="ORF">KIN20_005908</name>
</gene>
<comment type="caution">
    <text evidence="1">The sequence shown here is derived from an EMBL/GenBank/DDBJ whole genome shotgun (WGS) entry which is preliminary data.</text>
</comment>
<name>A0AAD5MM70_PARTN</name>
<dbReference type="Proteomes" id="UP001196413">
    <property type="component" value="Unassembled WGS sequence"/>
</dbReference>
<reference evidence="1" key="1">
    <citation type="submission" date="2021-06" db="EMBL/GenBank/DDBJ databases">
        <title>Parelaphostrongylus tenuis whole genome reference sequence.</title>
        <authorList>
            <person name="Garwood T.J."/>
            <person name="Larsen P.A."/>
            <person name="Fountain-Jones N.M."/>
            <person name="Garbe J.R."/>
            <person name="Macchietto M.G."/>
            <person name="Kania S.A."/>
            <person name="Gerhold R.W."/>
            <person name="Richards J.E."/>
            <person name="Wolf T.M."/>
        </authorList>
    </citation>
    <scope>NUCLEOTIDE SEQUENCE</scope>
    <source>
        <strain evidence="1">MNPRO001-30</strain>
        <tissue evidence="1">Meninges</tissue>
    </source>
</reference>
<keyword evidence="2" id="KW-1185">Reference proteome</keyword>
<protein>
    <submittedName>
        <fullName evidence="1">Uncharacterized protein</fullName>
    </submittedName>
</protein>
<accession>A0AAD5MM70</accession>
<dbReference type="EMBL" id="JAHQIW010000809">
    <property type="protein sequence ID" value="KAJ1350179.1"/>
    <property type="molecule type" value="Genomic_DNA"/>
</dbReference>
<sequence length="380" mass="42768">MERRHSNECGGLSAHYVIKKIEKANSDEKSIANIGQFRAPGSPSLHPAEVGKSVADMPMSVALMTYFTFSIRKAIECQKGFATEQAPSSPPLVKLLITSRFNNQFGDQSIDLSIIILFSITMRSHSLRRPKKQSTDPTMTGRRHSMTAQISRQARRLSAAIAPQLVKIEPLNTLQNIQRVDIKLSDINQYRRAVDQYVLKNSVQFDPVDFDVIDPDGQHIIRASLYPEGLAVREGKRKVYDLSFIDEDSPNCIAKIKHPVTGMSVYEMQEIGDIITIQSNTDDTLRTRIEISSATWLSLLFACGCAFTRQKWCVVRMDVISAIIAPISSIYQENAVKVEWTVNSENEVRLIAISFGLALMIREGFPSLFQLLKEFRSRRA</sequence>
<dbReference type="AlphaFoldDB" id="A0AAD5MM70"/>
<evidence type="ECO:0000313" key="1">
    <source>
        <dbReference type="EMBL" id="KAJ1350179.1"/>
    </source>
</evidence>
<evidence type="ECO:0000313" key="2">
    <source>
        <dbReference type="Proteomes" id="UP001196413"/>
    </source>
</evidence>